<proteinExistence type="inferred from homology"/>
<dbReference type="PANTHER" id="PTHR30632:SF0">
    <property type="entry name" value="SULFATE-BINDING PROTEIN"/>
    <property type="match status" value="1"/>
</dbReference>
<keyword evidence="3" id="KW-0732">Signal</keyword>
<protein>
    <submittedName>
        <fullName evidence="4">Molybdate ABC transporter substrate-binding protein</fullName>
    </submittedName>
</protein>
<dbReference type="CDD" id="cd13538">
    <property type="entry name" value="PBP2_ModA_like_1"/>
    <property type="match status" value="1"/>
</dbReference>
<dbReference type="RefSeq" id="WP_240180451.1">
    <property type="nucleotide sequence ID" value="NZ_CP092362.2"/>
</dbReference>
<gene>
    <name evidence="4" type="primary">modA</name>
    <name evidence="4" type="ORF">MI149_16340</name>
</gene>
<evidence type="ECO:0000256" key="1">
    <source>
        <dbReference type="ARBA" id="ARBA00009175"/>
    </source>
</evidence>
<evidence type="ECO:0000256" key="3">
    <source>
        <dbReference type="ARBA" id="ARBA00022729"/>
    </source>
</evidence>
<evidence type="ECO:0000256" key="2">
    <source>
        <dbReference type="ARBA" id="ARBA00022723"/>
    </source>
</evidence>
<accession>A0ABY3TVL8</accession>
<dbReference type="Pfam" id="PF13531">
    <property type="entry name" value="SBP_bac_11"/>
    <property type="match status" value="1"/>
</dbReference>
<dbReference type="EMBL" id="CP092362">
    <property type="protein sequence ID" value="ULN44392.1"/>
    <property type="molecule type" value="Genomic_DNA"/>
</dbReference>
<dbReference type="Proteomes" id="UP001055337">
    <property type="component" value="Chromosome"/>
</dbReference>
<dbReference type="PIRSF" id="PIRSF004846">
    <property type="entry name" value="ModA"/>
    <property type="match status" value="1"/>
</dbReference>
<sequence length="251" mass="25019">MPVLAAGLLLIAGCGSPTQPSSSTSAGQQKIVVFAAASLKTTFTAIGDQFAKDNPGASVEFSFAGSSDLVTQLTQGAHADVFASADTKNMDKAAQAGLLAGAPVNFATNTLTIAVAPGNPKGIKSFHDLTRPGLNVVVCAPQVPCGSATRAVETTSGVRLTPVSEESSVTDVLNKVTSGQADAGLVYVTDTAAAGDKVVAVSFPEATGAVNTYPIATLAHAGNSTLAGKFVDLVTGPAGQEVLTKAGFGKP</sequence>
<dbReference type="InterPro" id="IPR050682">
    <property type="entry name" value="ModA/WtpA"/>
</dbReference>
<dbReference type="InterPro" id="IPR005950">
    <property type="entry name" value="ModA"/>
</dbReference>
<organism evidence="4 5">
    <name type="scientific">Mycolicibacterium crocinum</name>
    <dbReference type="NCBI Taxonomy" id="388459"/>
    <lineage>
        <taxon>Bacteria</taxon>
        <taxon>Bacillati</taxon>
        <taxon>Actinomycetota</taxon>
        <taxon>Actinomycetes</taxon>
        <taxon>Mycobacteriales</taxon>
        <taxon>Mycobacteriaceae</taxon>
        <taxon>Mycolicibacterium</taxon>
    </lineage>
</organism>
<dbReference type="SUPFAM" id="SSF53850">
    <property type="entry name" value="Periplasmic binding protein-like II"/>
    <property type="match status" value="1"/>
</dbReference>
<comment type="similarity">
    <text evidence="1">Belongs to the bacterial solute-binding protein ModA family.</text>
</comment>
<dbReference type="NCBIfam" id="TIGR01256">
    <property type="entry name" value="modA"/>
    <property type="match status" value="1"/>
</dbReference>
<keyword evidence="2" id="KW-0479">Metal-binding</keyword>
<keyword evidence="5" id="KW-1185">Reference proteome</keyword>
<dbReference type="Gene3D" id="3.40.190.10">
    <property type="entry name" value="Periplasmic binding protein-like II"/>
    <property type="match status" value="2"/>
</dbReference>
<dbReference type="PANTHER" id="PTHR30632">
    <property type="entry name" value="MOLYBDATE-BINDING PERIPLASMIC PROTEIN"/>
    <property type="match status" value="1"/>
</dbReference>
<evidence type="ECO:0000313" key="5">
    <source>
        <dbReference type="Proteomes" id="UP001055337"/>
    </source>
</evidence>
<reference evidence="4" key="1">
    <citation type="submission" date="2022-08" db="EMBL/GenBank/DDBJ databases">
        <title>Whole genome sequencing of non-tuberculosis mycobacteria type-strains.</title>
        <authorList>
            <person name="Igarashi Y."/>
            <person name="Osugi A."/>
            <person name="Mitarai S."/>
        </authorList>
    </citation>
    <scope>NUCLEOTIDE SEQUENCE</scope>
    <source>
        <strain evidence="4">JCM 16369</strain>
    </source>
</reference>
<name>A0ABY3TVL8_9MYCO</name>
<evidence type="ECO:0000313" key="4">
    <source>
        <dbReference type="EMBL" id="ULN44392.1"/>
    </source>
</evidence>